<evidence type="ECO:0000256" key="4">
    <source>
        <dbReference type="ARBA" id="ARBA00022989"/>
    </source>
</evidence>
<comment type="subcellular location">
    <subcellularLocation>
        <location evidence="1">Cell membrane</location>
        <topology evidence="1">Multi-pass membrane protein</topology>
    </subcellularLocation>
</comment>
<dbReference type="GO" id="GO:0005886">
    <property type="term" value="C:plasma membrane"/>
    <property type="evidence" value="ECO:0007669"/>
    <property type="project" value="UniProtKB-SubCell"/>
</dbReference>
<proteinExistence type="predicted"/>
<feature type="transmembrane region" description="Helical" evidence="6">
    <location>
        <begin position="87"/>
        <end position="113"/>
    </location>
</feature>
<feature type="transmembrane region" description="Helical" evidence="6">
    <location>
        <begin position="195"/>
        <end position="213"/>
    </location>
</feature>
<organism evidence="8 9">
    <name type="scientific">Vibrio celticus</name>
    <dbReference type="NCBI Taxonomy" id="446372"/>
    <lineage>
        <taxon>Bacteria</taxon>
        <taxon>Pseudomonadati</taxon>
        <taxon>Pseudomonadota</taxon>
        <taxon>Gammaproteobacteria</taxon>
        <taxon>Vibrionales</taxon>
        <taxon>Vibrionaceae</taxon>
        <taxon>Vibrio</taxon>
    </lineage>
</organism>
<dbReference type="AlphaFoldDB" id="A0A1C3JAK2"/>
<dbReference type="InterPro" id="IPR016174">
    <property type="entry name" value="Di-haem_cyt_TM"/>
</dbReference>
<feature type="transmembrane region" description="Helical" evidence="6">
    <location>
        <begin position="12"/>
        <end position="28"/>
    </location>
</feature>
<evidence type="ECO:0000259" key="7">
    <source>
        <dbReference type="Pfam" id="PF01292"/>
    </source>
</evidence>
<keyword evidence="5 6" id="KW-0472">Membrane</keyword>
<dbReference type="RefSeq" id="WP_065675667.1">
    <property type="nucleotide sequence ID" value="NZ_AP025463.1"/>
</dbReference>
<gene>
    <name evidence="8" type="ORF">VCE7224_00865</name>
</gene>
<dbReference type="PANTHER" id="PTHR30485:SF2">
    <property type="entry name" value="BLL0597 PROTEIN"/>
    <property type="match status" value="1"/>
</dbReference>
<dbReference type="GO" id="GO:0020037">
    <property type="term" value="F:heme binding"/>
    <property type="evidence" value="ECO:0007669"/>
    <property type="project" value="TreeGrafter"/>
</dbReference>
<keyword evidence="4 6" id="KW-1133">Transmembrane helix</keyword>
<accession>A0A1C3JAK2</accession>
<feature type="transmembrane region" description="Helical" evidence="6">
    <location>
        <begin position="34"/>
        <end position="53"/>
    </location>
</feature>
<dbReference type="SUPFAM" id="SSF81342">
    <property type="entry name" value="Transmembrane di-heme cytochromes"/>
    <property type="match status" value="1"/>
</dbReference>
<feature type="domain" description="Cytochrome b561 bacterial/Ni-hydrogenase" evidence="7">
    <location>
        <begin position="4"/>
        <end position="170"/>
    </location>
</feature>
<dbReference type="InterPro" id="IPR051542">
    <property type="entry name" value="Hydrogenase_cytochrome"/>
</dbReference>
<dbReference type="GO" id="GO:0009055">
    <property type="term" value="F:electron transfer activity"/>
    <property type="evidence" value="ECO:0007669"/>
    <property type="project" value="InterPro"/>
</dbReference>
<keyword evidence="2" id="KW-1003">Cell membrane</keyword>
<dbReference type="PANTHER" id="PTHR30485">
    <property type="entry name" value="NI/FE-HYDROGENASE 1 B-TYPE CYTOCHROME SUBUNIT"/>
    <property type="match status" value="1"/>
</dbReference>
<evidence type="ECO:0000313" key="8">
    <source>
        <dbReference type="EMBL" id="SBT12123.1"/>
    </source>
</evidence>
<evidence type="ECO:0000313" key="9">
    <source>
        <dbReference type="Proteomes" id="UP000092819"/>
    </source>
</evidence>
<evidence type="ECO:0000256" key="1">
    <source>
        <dbReference type="ARBA" id="ARBA00004651"/>
    </source>
</evidence>
<name>A0A1C3JAK2_9VIBR</name>
<dbReference type="EMBL" id="FLQZ01000016">
    <property type="protein sequence ID" value="SBT12123.1"/>
    <property type="molecule type" value="Genomic_DNA"/>
</dbReference>
<evidence type="ECO:0000256" key="3">
    <source>
        <dbReference type="ARBA" id="ARBA00022692"/>
    </source>
</evidence>
<evidence type="ECO:0000256" key="6">
    <source>
        <dbReference type="SAM" id="Phobius"/>
    </source>
</evidence>
<dbReference type="Pfam" id="PF01292">
    <property type="entry name" value="Ni_hydr_CYTB"/>
    <property type="match status" value="1"/>
</dbReference>
<dbReference type="InterPro" id="IPR011577">
    <property type="entry name" value="Cyt_b561_bac/Ni-Hgenase"/>
</dbReference>
<keyword evidence="3 6" id="KW-0812">Transmembrane</keyword>
<evidence type="ECO:0000256" key="2">
    <source>
        <dbReference type="ARBA" id="ARBA00022475"/>
    </source>
</evidence>
<dbReference type="GO" id="GO:0022904">
    <property type="term" value="P:respiratory electron transport chain"/>
    <property type="evidence" value="ECO:0007669"/>
    <property type="project" value="InterPro"/>
</dbReference>
<dbReference type="Proteomes" id="UP000092819">
    <property type="component" value="Unassembled WGS sequence"/>
</dbReference>
<reference evidence="9" key="1">
    <citation type="submission" date="2016-06" db="EMBL/GenBank/DDBJ databases">
        <authorList>
            <person name="Rodrigo-Torres L."/>
            <person name="Arahal D.R."/>
        </authorList>
    </citation>
    <scope>NUCLEOTIDE SEQUENCE [LARGE SCALE GENOMIC DNA]</scope>
    <source>
        <strain evidence="9">CECT 7224</strain>
    </source>
</reference>
<feature type="transmembrane region" description="Helical" evidence="6">
    <location>
        <begin position="133"/>
        <end position="156"/>
    </location>
</feature>
<protein>
    <recommendedName>
        <fullName evidence="7">Cytochrome b561 bacterial/Ni-hydrogenase domain-containing protein</fullName>
    </recommendedName>
</protein>
<sequence length="214" mass="23502">MKIWDLPTRLYHWLQAALFIGLAASGFNGQGPHVYLGLALFSLILWRLVWGIVGSDTSRFSQFISSPKSAWNYLRGKARPKPGHNPLGAWMVIGMITTLFIQCMTGLVIAGFFDAIPGSELVITDAIFDVLCAVHGIAARMLVVFVVLHLVAIIIYKLRSKPLVLAMITGKQNHSASTDYFRNSSQLAFSSNRKALLVLIASVLVTMTIVVISQ</sequence>
<dbReference type="Gene3D" id="1.20.950.20">
    <property type="entry name" value="Transmembrane di-heme cytochromes, Chain C"/>
    <property type="match status" value="1"/>
</dbReference>
<evidence type="ECO:0000256" key="5">
    <source>
        <dbReference type="ARBA" id="ARBA00023136"/>
    </source>
</evidence>
<keyword evidence="9" id="KW-1185">Reference proteome</keyword>